<name>A0A4P8EK37_9RHOB</name>
<keyword evidence="2" id="KW-1185">Reference proteome</keyword>
<proteinExistence type="predicted"/>
<keyword evidence="1" id="KW-0614">Plasmid</keyword>
<reference evidence="1 2" key="1">
    <citation type="submission" date="2019-05" db="EMBL/GenBank/DDBJ databases">
        <title>Pseudorhodobacter turbinis sp. nov., isolated from the gut of the Korean turban shell.</title>
        <authorList>
            <person name="Jeong Y.-S."/>
            <person name="Kang W.-R."/>
            <person name="Bae J.-W."/>
        </authorList>
    </citation>
    <scope>NUCLEOTIDE SEQUENCE [LARGE SCALE GENOMIC DNA]</scope>
    <source>
        <strain evidence="1 2">S12M18</strain>
        <plasmid evidence="1 2">unnamed1</plasmid>
    </source>
</reference>
<evidence type="ECO:0000313" key="2">
    <source>
        <dbReference type="Proteomes" id="UP000298631"/>
    </source>
</evidence>
<dbReference type="Proteomes" id="UP000298631">
    <property type="component" value="Plasmid unnamed1"/>
</dbReference>
<geneLocation type="plasmid" evidence="1 2">
    <name>unnamed1</name>
</geneLocation>
<evidence type="ECO:0000313" key="1">
    <source>
        <dbReference type="EMBL" id="QCO57243.1"/>
    </source>
</evidence>
<dbReference type="AlphaFoldDB" id="A0A4P8EK37"/>
<protein>
    <submittedName>
        <fullName evidence="1">Uncharacterized protein</fullName>
    </submittedName>
</protein>
<sequence>MTAHLQLDLRRVAICRVAFRQEHHPYLRQWSQANCYGSVAKIIVAFLGQLDAEDKMVWGMMSGVQNGLAKSDITYEHGYLWIEGKTWQEYQQFTLIQMRLAL</sequence>
<organism evidence="1 2">
    <name type="scientific">Pseudorhodobacter turbinis</name>
    <dbReference type="NCBI Taxonomy" id="2500533"/>
    <lineage>
        <taxon>Bacteria</taxon>
        <taxon>Pseudomonadati</taxon>
        <taxon>Pseudomonadota</taxon>
        <taxon>Alphaproteobacteria</taxon>
        <taxon>Rhodobacterales</taxon>
        <taxon>Paracoccaceae</taxon>
        <taxon>Pseudorhodobacter</taxon>
    </lineage>
</organism>
<dbReference type="KEGG" id="pseb:EOK75_15920"/>
<dbReference type="EMBL" id="CP039965">
    <property type="protein sequence ID" value="QCO57243.1"/>
    <property type="molecule type" value="Genomic_DNA"/>
</dbReference>
<dbReference type="RefSeq" id="WP_137195046.1">
    <property type="nucleotide sequence ID" value="NZ_CP039965.1"/>
</dbReference>
<accession>A0A4P8EK37</accession>
<gene>
    <name evidence="1" type="ORF">EOK75_15920</name>
</gene>